<dbReference type="EMBL" id="CALSGD010001391">
    <property type="protein sequence ID" value="CAH6785876.1"/>
    <property type="molecule type" value="Genomic_DNA"/>
</dbReference>
<dbReference type="CTD" id="84940"/>
<dbReference type="SUPFAM" id="SSF50978">
    <property type="entry name" value="WD40 repeat-like"/>
    <property type="match status" value="1"/>
</dbReference>
<proteinExistence type="inferred from homology"/>
<evidence type="ECO:0000256" key="1">
    <source>
        <dbReference type="ARBA" id="ARBA00022574"/>
    </source>
</evidence>
<dbReference type="GeneID" id="127218877"/>
<name>A0AAU9YZG8_PHORO</name>
<dbReference type="PANTHER" id="PTHR10856:SF23">
    <property type="entry name" value="CORONIN-6"/>
    <property type="match status" value="1"/>
</dbReference>
<dbReference type="GO" id="GO:0051015">
    <property type="term" value="F:actin filament binding"/>
    <property type="evidence" value="ECO:0007669"/>
    <property type="project" value="TreeGrafter"/>
</dbReference>
<dbReference type="PROSITE" id="PS50082">
    <property type="entry name" value="WD_REPEATS_2"/>
    <property type="match status" value="2"/>
</dbReference>
<evidence type="ECO:0000313" key="9">
    <source>
        <dbReference type="Proteomes" id="UP001152836"/>
    </source>
</evidence>
<dbReference type="Gene3D" id="2.130.10.10">
    <property type="entry name" value="YVTN repeat-like/Quinoprotein amine dehydrogenase"/>
    <property type="match status" value="1"/>
</dbReference>
<dbReference type="PROSITE" id="PS50294">
    <property type="entry name" value="WD_REPEATS_REGION"/>
    <property type="match status" value="2"/>
</dbReference>
<keyword evidence="5" id="KW-0175">Coiled coil</keyword>
<evidence type="ECO:0000313" key="8">
    <source>
        <dbReference type="EMBL" id="CAH6785876.1"/>
    </source>
</evidence>
<dbReference type="SMART" id="SM00320">
    <property type="entry name" value="WD40"/>
    <property type="match status" value="3"/>
</dbReference>
<dbReference type="InterPro" id="IPR015943">
    <property type="entry name" value="WD40/YVTN_repeat-like_dom_sf"/>
</dbReference>
<dbReference type="SMART" id="SM01166">
    <property type="entry name" value="DUF1899"/>
    <property type="match status" value="1"/>
</dbReference>
<dbReference type="PROSITE" id="PS00678">
    <property type="entry name" value="WD_REPEATS_1"/>
    <property type="match status" value="1"/>
</dbReference>
<dbReference type="InterPro" id="IPR036322">
    <property type="entry name" value="WD40_repeat_dom_sf"/>
</dbReference>
<feature type="domain" description="DUF1899" evidence="7">
    <location>
        <begin position="4"/>
        <end position="68"/>
    </location>
</feature>
<dbReference type="InterPro" id="IPR015048">
    <property type="entry name" value="DUF1899"/>
</dbReference>
<dbReference type="RefSeq" id="XP_051035905.1">
    <property type="nucleotide sequence ID" value="XM_051179948.1"/>
</dbReference>
<dbReference type="Pfam" id="PF16300">
    <property type="entry name" value="WD40_4"/>
    <property type="match status" value="1"/>
</dbReference>
<evidence type="ECO:0000256" key="4">
    <source>
        <dbReference type="RuleBase" id="RU280818"/>
    </source>
</evidence>
<feature type="repeat" description="WD" evidence="3">
    <location>
        <begin position="77"/>
        <end position="119"/>
    </location>
</feature>
<dbReference type="SMART" id="SM01167">
    <property type="entry name" value="DUF1900"/>
    <property type="match status" value="1"/>
</dbReference>
<organism evidence="8 9">
    <name type="scientific">Phodopus roborovskii</name>
    <name type="common">Roborovski's desert hamster</name>
    <name type="synonym">Cricetulus roborovskii</name>
    <dbReference type="NCBI Taxonomy" id="109678"/>
    <lineage>
        <taxon>Eukaryota</taxon>
        <taxon>Metazoa</taxon>
        <taxon>Chordata</taxon>
        <taxon>Craniata</taxon>
        <taxon>Vertebrata</taxon>
        <taxon>Euteleostomi</taxon>
        <taxon>Mammalia</taxon>
        <taxon>Eutheria</taxon>
        <taxon>Euarchontoglires</taxon>
        <taxon>Glires</taxon>
        <taxon>Rodentia</taxon>
        <taxon>Myomorpha</taxon>
        <taxon>Muroidea</taxon>
        <taxon>Cricetidae</taxon>
        <taxon>Cricetinae</taxon>
        <taxon>Phodopus</taxon>
    </lineage>
</organism>
<dbReference type="InterPro" id="IPR001680">
    <property type="entry name" value="WD40_rpt"/>
</dbReference>
<evidence type="ECO:0000256" key="3">
    <source>
        <dbReference type="PROSITE-ProRule" id="PRU00221"/>
    </source>
</evidence>
<dbReference type="GO" id="GO:0007015">
    <property type="term" value="P:actin filament organization"/>
    <property type="evidence" value="ECO:0007669"/>
    <property type="project" value="TreeGrafter"/>
</dbReference>
<keyword evidence="2 4" id="KW-0677">Repeat</keyword>
<dbReference type="Pfam" id="PF08953">
    <property type="entry name" value="DUF1899"/>
    <property type="match status" value="1"/>
</dbReference>
<keyword evidence="1 3" id="KW-0853">WD repeat</keyword>
<feature type="compositionally biased region" description="Polar residues" evidence="6">
    <location>
        <begin position="381"/>
        <end position="394"/>
    </location>
</feature>
<dbReference type="FunFam" id="2.130.10.10:FF:000871">
    <property type="entry name" value="Coronin"/>
    <property type="match status" value="1"/>
</dbReference>
<dbReference type="Proteomes" id="UP001152836">
    <property type="component" value="Unassembled WGS sequence"/>
</dbReference>
<dbReference type="InterPro" id="IPR019775">
    <property type="entry name" value="WD40_repeat_CS"/>
</dbReference>
<accession>A0AAU9YZG8</accession>
<keyword evidence="9" id="KW-1185">Reference proteome</keyword>
<evidence type="ECO:0000256" key="6">
    <source>
        <dbReference type="SAM" id="MobiDB-lite"/>
    </source>
</evidence>
<sequence>MSRRVVRQSKFRHVFGQAAKADQAYEDIRVSKVTWDSAFCAVNPKFLAIIVEAGGGGAFIVLPLAKTGRVDKNYPLVTGHTGPVLDIDWCPHNDNVIASASDDTTVMVWQIPDYTPVRNITEPVITLEGHSKRVGILCWHPTARNVLLSAGGDNVIIIWNVGTGEALLSLDDIHPDVIHSVCWNSNGSLLATTCKDKTLRIIDPRKSQVVANNFEEPVALQEMDTSNGVLLPFYDHDSSIVYLCGKGDSSIRYFEITDEPPFVHYLNTFSSKEPQRGMGFMPKRGLDVSKCEIARFYKLHERKCEPIVMTVPRKSDLFQDDLYPDTPGPEPALEADEWLSGQDAEPVLISLKEGYIPPKHRELRITKRNILDVRPPAGPRRSQSSSEAPLSQQHTLETLLEEIKALRERVQAQEERITALENMLCELVDGTD</sequence>
<dbReference type="GO" id="GO:0016477">
    <property type="term" value="P:cell migration"/>
    <property type="evidence" value="ECO:0007669"/>
    <property type="project" value="TreeGrafter"/>
</dbReference>
<evidence type="ECO:0000256" key="5">
    <source>
        <dbReference type="SAM" id="Coils"/>
    </source>
</evidence>
<dbReference type="Pfam" id="PF00400">
    <property type="entry name" value="WD40"/>
    <property type="match status" value="3"/>
</dbReference>
<feature type="repeat" description="WD" evidence="3">
    <location>
        <begin position="127"/>
        <end position="169"/>
    </location>
</feature>
<evidence type="ECO:0000256" key="2">
    <source>
        <dbReference type="ARBA" id="ARBA00022737"/>
    </source>
</evidence>
<comment type="similarity">
    <text evidence="4">Belongs to the WD repeat coronin family.</text>
</comment>
<dbReference type="FunFam" id="2.130.10.10:FF:003604">
    <property type="entry name" value="Coronin"/>
    <property type="match status" value="1"/>
</dbReference>
<comment type="caution">
    <text evidence="8">The sequence shown here is derived from an EMBL/GenBank/DDBJ whole genome shotgun (WGS) entry which is preliminary data.</text>
</comment>
<feature type="coiled-coil region" evidence="5">
    <location>
        <begin position="396"/>
        <end position="423"/>
    </location>
</feature>
<dbReference type="AlphaFoldDB" id="A0AAU9YZG8"/>
<dbReference type="InterPro" id="IPR015505">
    <property type="entry name" value="Coronin"/>
</dbReference>
<evidence type="ECO:0000259" key="7">
    <source>
        <dbReference type="SMART" id="SM01166"/>
    </source>
</evidence>
<dbReference type="PANTHER" id="PTHR10856">
    <property type="entry name" value="CORONIN"/>
    <property type="match status" value="1"/>
</dbReference>
<protein>
    <recommendedName>
        <fullName evidence="4">Coronin</fullName>
    </recommendedName>
</protein>
<reference evidence="8" key="1">
    <citation type="submission" date="2022-06" db="EMBL/GenBank/DDBJ databases">
        <authorList>
            <person name="Andreotti S."/>
            <person name="Wyler E."/>
        </authorList>
    </citation>
    <scope>NUCLEOTIDE SEQUENCE</scope>
</reference>
<feature type="region of interest" description="Disordered" evidence="6">
    <location>
        <begin position="367"/>
        <end position="394"/>
    </location>
</feature>
<gene>
    <name evidence="8" type="primary">Coro6</name>
    <name evidence="8" type="ORF">PHOROB_LOCUS4047</name>
</gene>